<reference evidence="2 3" key="1">
    <citation type="submission" date="2017-10" db="EMBL/GenBank/DDBJ databases">
        <title>Development of genomic resources for the powdery mildew, Erysiphe pulchra.</title>
        <authorList>
            <person name="Wadl P.A."/>
            <person name="Mack B.M."/>
            <person name="Moore G."/>
            <person name="Beltz S.B."/>
        </authorList>
    </citation>
    <scope>NUCLEOTIDE SEQUENCE [LARGE SCALE GENOMIC DNA]</scope>
    <source>
        <strain evidence="2">Cflorida</strain>
    </source>
</reference>
<dbReference type="PANTHER" id="PTHR39615:SF1">
    <property type="entry name" value="YALI0E17897P"/>
    <property type="match status" value="1"/>
</dbReference>
<comment type="caution">
    <text evidence="2">The sequence shown here is derived from an EMBL/GenBank/DDBJ whole genome shotgun (WGS) entry which is preliminary data.</text>
</comment>
<dbReference type="PANTHER" id="PTHR39615">
    <property type="entry name" value="YALI0E17897P"/>
    <property type="match status" value="1"/>
</dbReference>
<feature type="region of interest" description="Disordered" evidence="1">
    <location>
        <begin position="1"/>
        <end position="52"/>
    </location>
</feature>
<dbReference type="OrthoDB" id="5408025at2759"/>
<keyword evidence="3" id="KW-1185">Reference proteome</keyword>
<sequence>MSSYHFNTSFQQPSPSSHTQPSTNHNSRNRRVLRLSHHIQKQAAKNSRKEEEPVVLISFRRCYEAGRSFDLDDDMEFCPGLLTEYDLVSTNSALSDRASLSSQSPVSSPQSYQASPTLYYNSTPAMYYIPYLNYSSPSR</sequence>
<dbReference type="AlphaFoldDB" id="A0A2S4PZN1"/>
<organism evidence="2 3">
    <name type="scientific">Erysiphe pulchra</name>
    <dbReference type="NCBI Taxonomy" id="225359"/>
    <lineage>
        <taxon>Eukaryota</taxon>
        <taxon>Fungi</taxon>
        <taxon>Dikarya</taxon>
        <taxon>Ascomycota</taxon>
        <taxon>Pezizomycotina</taxon>
        <taxon>Leotiomycetes</taxon>
        <taxon>Erysiphales</taxon>
        <taxon>Erysiphaceae</taxon>
        <taxon>Erysiphe</taxon>
    </lineage>
</organism>
<name>A0A2S4PZN1_9PEZI</name>
<gene>
    <name evidence="2" type="ORF">EPUL_000671</name>
</gene>
<feature type="compositionally biased region" description="Basic residues" evidence="1">
    <location>
        <begin position="27"/>
        <end position="40"/>
    </location>
</feature>
<evidence type="ECO:0000313" key="3">
    <source>
        <dbReference type="Proteomes" id="UP000237438"/>
    </source>
</evidence>
<proteinExistence type="predicted"/>
<dbReference type="EMBL" id="PEDP01000117">
    <property type="protein sequence ID" value="POS87498.1"/>
    <property type="molecule type" value="Genomic_DNA"/>
</dbReference>
<protein>
    <submittedName>
        <fullName evidence="2">Uncharacterized protein</fullName>
    </submittedName>
</protein>
<feature type="compositionally biased region" description="Low complexity" evidence="1">
    <location>
        <begin position="8"/>
        <end position="23"/>
    </location>
</feature>
<dbReference type="Proteomes" id="UP000237438">
    <property type="component" value="Unassembled WGS sequence"/>
</dbReference>
<dbReference type="Pfam" id="PF14618">
    <property type="entry name" value="DUF4452"/>
    <property type="match status" value="1"/>
</dbReference>
<dbReference type="InterPro" id="IPR027915">
    <property type="entry name" value="DUF4452"/>
</dbReference>
<evidence type="ECO:0000313" key="2">
    <source>
        <dbReference type="EMBL" id="POS87498.1"/>
    </source>
</evidence>
<accession>A0A2S4PZN1</accession>
<evidence type="ECO:0000256" key="1">
    <source>
        <dbReference type="SAM" id="MobiDB-lite"/>
    </source>
</evidence>